<dbReference type="GO" id="GO:0005829">
    <property type="term" value="C:cytosol"/>
    <property type="evidence" value="ECO:0007669"/>
    <property type="project" value="TreeGrafter"/>
</dbReference>
<reference evidence="2 3" key="1">
    <citation type="journal article" date="2009" name="Int. J. Syst. Evol. Microbiol.">
        <title>Paenibacillus contaminans sp. nov., isolated from a contaminated laboratory plate.</title>
        <authorList>
            <person name="Chou J.H."/>
            <person name="Lee J.H."/>
            <person name="Lin M.C."/>
            <person name="Chang P.S."/>
            <person name="Arun A.B."/>
            <person name="Young C.C."/>
            <person name="Chen W.M."/>
        </authorList>
    </citation>
    <scope>NUCLEOTIDE SEQUENCE [LARGE SCALE GENOMIC DNA]</scope>
    <source>
        <strain evidence="2 3">CKOBP-6</strain>
    </source>
</reference>
<comment type="similarity">
    <text evidence="1">Belongs to the RutC family.</text>
</comment>
<dbReference type="InterPro" id="IPR035959">
    <property type="entry name" value="RutC-like_sf"/>
</dbReference>
<dbReference type="AlphaFoldDB" id="A0A329MJP4"/>
<keyword evidence="3" id="KW-1185">Reference proteome</keyword>
<dbReference type="Gene3D" id="3.30.1330.40">
    <property type="entry name" value="RutC-like"/>
    <property type="match status" value="1"/>
</dbReference>
<accession>A0A329MJP4</accession>
<dbReference type="CDD" id="cd00448">
    <property type="entry name" value="YjgF_YER057c_UK114_family"/>
    <property type="match status" value="1"/>
</dbReference>
<dbReference type="EMBL" id="QMFB01000010">
    <property type="protein sequence ID" value="RAV19890.1"/>
    <property type="molecule type" value="Genomic_DNA"/>
</dbReference>
<dbReference type="OrthoDB" id="9803101at2"/>
<organism evidence="2 3">
    <name type="scientific">Paenibacillus contaminans</name>
    <dbReference type="NCBI Taxonomy" id="450362"/>
    <lineage>
        <taxon>Bacteria</taxon>
        <taxon>Bacillati</taxon>
        <taxon>Bacillota</taxon>
        <taxon>Bacilli</taxon>
        <taxon>Bacillales</taxon>
        <taxon>Paenibacillaceae</taxon>
        <taxon>Paenibacillus</taxon>
    </lineage>
</organism>
<comment type="caution">
    <text evidence="2">The sequence shown here is derived from an EMBL/GenBank/DDBJ whole genome shotgun (WGS) entry which is preliminary data.</text>
</comment>
<gene>
    <name evidence="2" type="ORF">DQG23_18360</name>
</gene>
<dbReference type="RefSeq" id="WP_113032320.1">
    <property type="nucleotide sequence ID" value="NZ_QMFB01000010.1"/>
</dbReference>
<evidence type="ECO:0000256" key="1">
    <source>
        <dbReference type="ARBA" id="ARBA00010552"/>
    </source>
</evidence>
<evidence type="ECO:0000313" key="3">
    <source>
        <dbReference type="Proteomes" id="UP000250369"/>
    </source>
</evidence>
<dbReference type="Proteomes" id="UP000250369">
    <property type="component" value="Unassembled WGS sequence"/>
</dbReference>
<dbReference type="Pfam" id="PF01042">
    <property type="entry name" value="Ribonuc_L-PSP"/>
    <property type="match status" value="1"/>
</dbReference>
<proteinExistence type="inferred from homology"/>
<sequence length="131" mass="14195">MSIQIKAPQAPQFPLPFSHALRAGDFVYVSGQVGVDPVTREVVGDTVEEQTLQCIKNIETILEAAGLTLDHVIKVNAHLSSNDLFPKYNEAYTNAFSTPYPTRTSVVSGIGTYLIEIDVIAYAPTKRGEGA</sequence>
<protein>
    <submittedName>
        <fullName evidence="2">RidA family protein</fullName>
    </submittedName>
</protein>
<dbReference type="GO" id="GO:0019239">
    <property type="term" value="F:deaminase activity"/>
    <property type="evidence" value="ECO:0007669"/>
    <property type="project" value="TreeGrafter"/>
</dbReference>
<evidence type="ECO:0000313" key="2">
    <source>
        <dbReference type="EMBL" id="RAV19890.1"/>
    </source>
</evidence>
<dbReference type="PANTHER" id="PTHR11803">
    <property type="entry name" value="2-IMINOBUTANOATE/2-IMINOPROPANOATE DEAMINASE RIDA"/>
    <property type="match status" value="1"/>
</dbReference>
<dbReference type="InterPro" id="IPR006175">
    <property type="entry name" value="YjgF/YER057c/UK114"/>
</dbReference>
<name>A0A329MJP4_9BACL</name>
<dbReference type="SUPFAM" id="SSF55298">
    <property type="entry name" value="YjgF-like"/>
    <property type="match status" value="1"/>
</dbReference>
<dbReference type="PANTHER" id="PTHR11803:SF58">
    <property type="entry name" value="PROTEIN HMF1-RELATED"/>
    <property type="match status" value="1"/>
</dbReference>